<reference evidence="5" key="1">
    <citation type="submission" date="2016-11" db="EMBL/GenBank/DDBJ databases">
        <authorList>
            <person name="Varghese N."/>
            <person name="Submissions S."/>
        </authorList>
    </citation>
    <scope>NUCLEOTIDE SEQUENCE [LARGE SCALE GENOMIC DNA]</scope>
    <source>
        <strain evidence="5">DSM 24579</strain>
    </source>
</reference>
<dbReference type="Gene3D" id="3.30.565.10">
    <property type="entry name" value="Histidine kinase-like ATPase, C-terminal domain"/>
    <property type="match status" value="1"/>
</dbReference>
<dbReference type="GO" id="GO:0000155">
    <property type="term" value="F:phosphorelay sensor kinase activity"/>
    <property type="evidence" value="ECO:0007669"/>
    <property type="project" value="InterPro"/>
</dbReference>
<protein>
    <recommendedName>
        <fullName evidence="6">Histidine kinase</fullName>
    </recommendedName>
</protein>
<dbReference type="GO" id="GO:0016020">
    <property type="term" value="C:membrane"/>
    <property type="evidence" value="ECO:0007669"/>
    <property type="project" value="InterPro"/>
</dbReference>
<evidence type="ECO:0000259" key="2">
    <source>
        <dbReference type="Pfam" id="PF06580"/>
    </source>
</evidence>
<dbReference type="InterPro" id="IPR050640">
    <property type="entry name" value="Bact_2-comp_sensor_kinase"/>
</dbReference>
<keyword evidence="5" id="KW-1185">Reference proteome</keyword>
<gene>
    <name evidence="4" type="ORF">SAMN05444483_101487</name>
</gene>
<dbReference type="EMBL" id="FQVT01000001">
    <property type="protein sequence ID" value="SHF53155.1"/>
    <property type="molecule type" value="Genomic_DNA"/>
</dbReference>
<feature type="transmembrane region" description="Helical" evidence="1">
    <location>
        <begin position="67"/>
        <end position="89"/>
    </location>
</feature>
<keyword evidence="1" id="KW-1133">Transmembrane helix</keyword>
<feature type="transmembrane region" description="Helical" evidence="1">
    <location>
        <begin position="362"/>
        <end position="382"/>
    </location>
</feature>
<dbReference type="InterPro" id="IPR010559">
    <property type="entry name" value="Sig_transdc_His_kin_internal"/>
</dbReference>
<dbReference type="Pfam" id="PF06580">
    <property type="entry name" value="His_kinase"/>
    <property type="match status" value="1"/>
</dbReference>
<evidence type="ECO:0000313" key="5">
    <source>
        <dbReference type="Proteomes" id="UP000183945"/>
    </source>
</evidence>
<dbReference type="PANTHER" id="PTHR34220:SF7">
    <property type="entry name" value="SENSOR HISTIDINE KINASE YPDA"/>
    <property type="match status" value="1"/>
</dbReference>
<dbReference type="InterPro" id="IPR036890">
    <property type="entry name" value="HATPase_C_sf"/>
</dbReference>
<accession>A0A1M5CEK3</accession>
<dbReference type="InterPro" id="IPR025698">
    <property type="entry name" value="2TM_dom"/>
</dbReference>
<evidence type="ECO:0000256" key="1">
    <source>
        <dbReference type="SAM" id="Phobius"/>
    </source>
</evidence>
<organism evidence="4 5">
    <name type="scientific">Salegentibacter echinorum</name>
    <dbReference type="NCBI Taxonomy" id="1073325"/>
    <lineage>
        <taxon>Bacteria</taxon>
        <taxon>Pseudomonadati</taxon>
        <taxon>Bacteroidota</taxon>
        <taxon>Flavobacteriia</taxon>
        <taxon>Flavobacteriales</taxon>
        <taxon>Flavobacteriaceae</taxon>
        <taxon>Salegentibacter</taxon>
    </lineage>
</organism>
<feature type="domain" description="2TM" evidence="3">
    <location>
        <begin position="351"/>
        <end position="427"/>
    </location>
</feature>
<sequence length="433" mass="50463">MRISLVITVAIVLLEIIFAGSKFAKIFDFETLVIFFGYSLVLTIINASYFWWFNSKIDWGKAGIKKIILGTTGSIILTLIGFFICRLLHHVVYEGEVLENFIAGEKMSFYLFPLLITTIISLFFHLVYFYKALQENKLKEQKIIAGTASAKFDALKNQLDPHFLFNSLNVLSALIDENPDLAQKFTSRLSKVYRYVLEQKNKELVDVEQELKFAKTYMDLLKMRFEDAIIFEIPKELKNPEAKVVPLSLQLLLENTIKHNIVTSEKPLRIIISEEEKYLIVRNKWQPKEILKQGSGVGLSNIKQRYQLLTDREIEITKNNEFFSVKLPLLTKILNMEKRKPDYTENGAWLRARERMKAEKEFYAHVTSYLIIIPALALFNYLSSDFPWAIFPAVGWGIGVFFHWISITNNNLFLGKNWEERKIREFINKDKIK</sequence>
<feature type="domain" description="Signal transduction histidine kinase internal region" evidence="2">
    <location>
        <begin position="150"/>
        <end position="228"/>
    </location>
</feature>
<dbReference type="Proteomes" id="UP000183945">
    <property type="component" value="Unassembled WGS sequence"/>
</dbReference>
<feature type="transmembrane region" description="Helical" evidence="1">
    <location>
        <begin position="35"/>
        <end position="55"/>
    </location>
</feature>
<dbReference type="Pfam" id="PF13239">
    <property type="entry name" value="2TM"/>
    <property type="match status" value="1"/>
</dbReference>
<proteinExistence type="predicted"/>
<dbReference type="PANTHER" id="PTHR34220">
    <property type="entry name" value="SENSOR HISTIDINE KINASE YPDA"/>
    <property type="match status" value="1"/>
</dbReference>
<evidence type="ECO:0000313" key="4">
    <source>
        <dbReference type="EMBL" id="SHF53155.1"/>
    </source>
</evidence>
<dbReference type="STRING" id="1073325.SAMN05444483_101487"/>
<dbReference type="AlphaFoldDB" id="A0A1M5CEK3"/>
<evidence type="ECO:0000259" key="3">
    <source>
        <dbReference type="Pfam" id="PF13239"/>
    </source>
</evidence>
<keyword evidence="1" id="KW-0472">Membrane</keyword>
<keyword evidence="1" id="KW-0812">Transmembrane</keyword>
<feature type="transmembrane region" description="Helical" evidence="1">
    <location>
        <begin position="109"/>
        <end position="130"/>
    </location>
</feature>
<evidence type="ECO:0008006" key="6">
    <source>
        <dbReference type="Google" id="ProtNLM"/>
    </source>
</evidence>
<feature type="transmembrane region" description="Helical" evidence="1">
    <location>
        <begin position="388"/>
        <end position="407"/>
    </location>
</feature>
<name>A0A1M5CEK3_SALEC</name>